<evidence type="ECO:0000313" key="6">
    <source>
        <dbReference type="EMBL" id="VAX07337.1"/>
    </source>
</evidence>
<gene>
    <name evidence="6" type="ORF">MNBD_GAMMA25-2639</name>
</gene>
<keyword evidence="4" id="KW-0788">Thiol protease</keyword>
<protein>
    <recommendedName>
        <fullName evidence="5">NlpC/P60 domain-containing protein</fullName>
    </recommendedName>
</protein>
<dbReference type="PROSITE" id="PS51257">
    <property type="entry name" value="PROKAR_LIPOPROTEIN"/>
    <property type="match status" value="1"/>
</dbReference>
<dbReference type="SUPFAM" id="SSF54001">
    <property type="entry name" value="Cysteine proteinases"/>
    <property type="match status" value="1"/>
</dbReference>
<feature type="domain" description="NlpC/P60" evidence="5">
    <location>
        <begin position="39"/>
        <end position="163"/>
    </location>
</feature>
<dbReference type="GO" id="GO:0006508">
    <property type="term" value="P:proteolysis"/>
    <property type="evidence" value="ECO:0007669"/>
    <property type="project" value="UniProtKB-KW"/>
</dbReference>
<evidence type="ECO:0000256" key="4">
    <source>
        <dbReference type="ARBA" id="ARBA00022807"/>
    </source>
</evidence>
<evidence type="ECO:0000256" key="1">
    <source>
        <dbReference type="ARBA" id="ARBA00007074"/>
    </source>
</evidence>
<name>A0A3B1BRM9_9ZZZZ</name>
<dbReference type="GO" id="GO:0008234">
    <property type="term" value="F:cysteine-type peptidase activity"/>
    <property type="evidence" value="ECO:0007669"/>
    <property type="project" value="UniProtKB-KW"/>
</dbReference>
<dbReference type="PANTHER" id="PTHR47053">
    <property type="entry name" value="MUREIN DD-ENDOPEPTIDASE MEPH-RELATED"/>
    <property type="match status" value="1"/>
</dbReference>
<dbReference type="InterPro" id="IPR051202">
    <property type="entry name" value="Peptidase_C40"/>
</dbReference>
<dbReference type="InterPro" id="IPR038765">
    <property type="entry name" value="Papain-like_cys_pep_sf"/>
</dbReference>
<dbReference type="Gene3D" id="3.90.1720.10">
    <property type="entry name" value="endopeptidase domain like (from Nostoc punctiforme)"/>
    <property type="match status" value="1"/>
</dbReference>
<evidence type="ECO:0000256" key="3">
    <source>
        <dbReference type="ARBA" id="ARBA00022801"/>
    </source>
</evidence>
<dbReference type="PROSITE" id="PS51935">
    <property type="entry name" value="NLPC_P60"/>
    <property type="match status" value="1"/>
</dbReference>
<evidence type="ECO:0000256" key="2">
    <source>
        <dbReference type="ARBA" id="ARBA00022670"/>
    </source>
</evidence>
<keyword evidence="3" id="KW-0378">Hydrolase</keyword>
<proteinExistence type="inferred from homology"/>
<dbReference type="InterPro" id="IPR000064">
    <property type="entry name" value="NLP_P60_dom"/>
</dbReference>
<reference evidence="6" key="1">
    <citation type="submission" date="2018-06" db="EMBL/GenBank/DDBJ databases">
        <authorList>
            <person name="Zhirakovskaya E."/>
        </authorList>
    </citation>
    <scope>NUCLEOTIDE SEQUENCE</scope>
</reference>
<keyword evidence="2" id="KW-0645">Protease</keyword>
<dbReference type="Pfam" id="PF00877">
    <property type="entry name" value="NLPC_P60"/>
    <property type="match status" value="1"/>
</dbReference>
<dbReference type="EMBL" id="UOFY01000015">
    <property type="protein sequence ID" value="VAX07337.1"/>
    <property type="molecule type" value="Genomic_DNA"/>
</dbReference>
<evidence type="ECO:0000259" key="5">
    <source>
        <dbReference type="PROSITE" id="PS51935"/>
    </source>
</evidence>
<dbReference type="AlphaFoldDB" id="A0A3B1BRM9"/>
<organism evidence="6">
    <name type="scientific">hydrothermal vent metagenome</name>
    <dbReference type="NCBI Taxonomy" id="652676"/>
    <lineage>
        <taxon>unclassified sequences</taxon>
        <taxon>metagenomes</taxon>
        <taxon>ecological metagenomes</taxon>
    </lineage>
</organism>
<dbReference type="PANTHER" id="PTHR47053:SF1">
    <property type="entry name" value="MUREIN DD-ENDOPEPTIDASE MEPH-RELATED"/>
    <property type="match status" value="1"/>
</dbReference>
<accession>A0A3B1BRM9</accession>
<comment type="similarity">
    <text evidence="1">Belongs to the peptidase C40 family.</text>
</comment>
<sequence length="163" mass="18169">MLKRTILHYPLLLGLLLSLGLSACGTLRSPTSTATTTTTTEKMAIIDVARQQLGTAYKYGGSSPRSGFDCSGLVHYSYGQAGLSIPRTSKEQYRKARPISRRHLQAGDLIFFRNRYGSFVSHVGLYLGNGEFIHAPSTGKKVTIRRLDSPYWKKHFYAAGRFY</sequence>